<accession>X1SSQ7</accession>
<protein>
    <recommendedName>
        <fullName evidence="2">CAAX prenyl protease 2/Lysostaphin resistance protein A-like domain-containing protein</fullName>
    </recommendedName>
</protein>
<reference evidence="3" key="1">
    <citation type="journal article" date="2014" name="Front. Microbiol.">
        <title>High frequency of phylogenetically diverse reductive dehalogenase-homologous genes in deep subseafloor sedimentary metagenomes.</title>
        <authorList>
            <person name="Kawai M."/>
            <person name="Futagami T."/>
            <person name="Toyoda A."/>
            <person name="Takaki Y."/>
            <person name="Nishi S."/>
            <person name="Hori S."/>
            <person name="Arai W."/>
            <person name="Tsubouchi T."/>
            <person name="Morono Y."/>
            <person name="Uchiyama I."/>
            <person name="Ito T."/>
            <person name="Fujiyama A."/>
            <person name="Inagaki F."/>
            <person name="Takami H."/>
        </authorList>
    </citation>
    <scope>NUCLEOTIDE SEQUENCE</scope>
    <source>
        <strain evidence="3">Expedition CK06-06</strain>
    </source>
</reference>
<evidence type="ECO:0000256" key="1">
    <source>
        <dbReference type="SAM" id="Phobius"/>
    </source>
</evidence>
<dbReference type="GO" id="GO:0004175">
    <property type="term" value="F:endopeptidase activity"/>
    <property type="evidence" value="ECO:0007669"/>
    <property type="project" value="UniProtKB-ARBA"/>
</dbReference>
<dbReference type="Pfam" id="PF02517">
    <property type="entry name" value="Rce1-like"/>
    <property type="match status" value="1"/>
</dbReference>
<keyword evidence="1" id="KW-1133">Transmembrane helix</keyword>
<dbReference type="EMBL" id="BARW01023474">
    <property type="protein sequence ID" value="GAI96092.1"/>
    <property type="molecule type" value="Genomic_DNA"/>
</dbReference>
<sequence length="112" mass="12536">FEEITLRGMFAESGYSLGVVLLTVCVQPAIVEELAFRGILLEALRRSLGFKAAVVVSACMFMILHLNPLMFPHLFLLGLFLVWLRSWSGSLYPCMVMHFTHNLLCVLTEMGG</sequence>
<keyword evidence="1" id="KW-0472">Membrane</keyword>
<feature type="domain" description="CAAX prenyl protease 2/Lysostaphin resistance protein A-like" evidence="2">
    <location>
        <begin position="19"/>
        <end position="104"/>
    </location>
</feature>
<proteinExistence type="predicted"/>
<dbReference type="PANTHER" id="PTHR43592:SF15">
    <property type="entry name" value="CAAX AMINO TERMINAL PROTEASE FAMILY PROTEIN"/>
    <property type="match status" value="1"/>
</dbReference>
<dbReference type="GO" id="GO:0080120">
    <property type="term" value="P:CAAX-box protein maturation"/>
    <property type="evidence" value="ECO:0007669"/>
    <property type="project" value="UniProtKB-ARBA"/>
</dbReference>
<evidence type="ECO:0000313" key="3">
    <source>
        <dbReference type="EMBL" id="GAI96092.1"/>
    </source>
</evidence>
<dbReference type="AlphaFoldDB" id="X1SSQ7"/>
<feature type="transmembrane region" description="Helical" evidence="1">
    <location>
        <begin position="70"/>
        <end position="87"/>
    </location>
</feature>
<gene>
    <name evidence="3" type="ORF">S12H4_38923</name>
</gene>
<organism evidence="3">
    <name type="scientific">marine sediment metagenome</name>
    <dbReference type="NCBI Taxonomy" id="412755"/>
    <lineage>
        <taxon>unclassified sequences</taxon>
        <taxon>metagenomes</taxon>
        <taxon>ecological metagenomes</taxon>
    </lineage>
</organism>
<comment type="caution">
    <text evidence="3">The sequence shown here is derived from an EMBL/GenBank/DDBJ whole genome shotgun (WGS) entry which is preliminary data.</text>
</comment>
<dbReference type="PANTHER" id="PTHR43592">
    <property type="entry name" value="CAAX AMINO TERMINAL PROTEASE"/>
    <property type="match status" value="1"/>
</dbReference>
<feature type="non-terminal residue" evidence="3">
    <location>
        <position position="1"/>
    </location>
</feature>
<evidence type="ECO:0000259" key="2">
    <source>
        <dbReference type="Pfam" id="PF02517"/>
    </source>
</evidence>
<dbReference type="InterPro" id="IPR003675">
    <property type="entry name" value="Rce1/LyrA-like_dom"/>
</dbReference>
<keyword evidence="1" id="KW-0812">Transmembrane</keyword>
<name>X1SSQ7_9ZZZZ</name>